<dbReference type="Proteomes" id="UP000789375">
    <property type="component" value="Unassembled WGS sequence"/>
</dbReference>
<evidence type="ECO:0000313" key="2">
    <source>
        <dbReference type="Proteomes" id="UP000789375"/>
    </source>
</evidence>
<name>A0A9N9CMR9_FUNMO</name>
<evidence type="ECO:0000313" key="1">
    <source>
        <dbReference type="EMBL" id="CAG8605540.1"/>
    </source>
</evidence>
<reference evidence="1" key="1">
    <citation type="submission" date="2021-06" db="EMBL/GenBank/DDBJ databases">
        <authorList>
            <person name="Kallberg Y."/>
            <person name="Tangrot J."/>
            <person name="Rosling A."/>
        </authorList>
    </citation>
    <scope>NUCLEOTIDE SEQUENCE</scope>
    <source>
        <strain evidence="1">87-6 pot B 2015</strain>
    </source>
</reference>
<accession>A0A9N9CMR9</accession>
<comment type="caution">
    <text evidence="1">The sequence shown here is derived from an EMBL/GenBank/DDBJ whole genome shotgun (WGS) entry which is preliminary data.</text>
</comment>
<protein>
    <submittedName>
        <fullName evidence="1">12059_t:CDS:1</fullName>
    </submittedName>
</protein>
<gene>
    <name evidence="1" type="ORF">FMOSSE_LOCUS9182</name>
</gene>
<organism evidence="1 2">
    <name type="scientific">Funneliformis mosseae</name>
    <name type="common">Endomycorrhizal fungus</name>
    <name type="synonym">Glomus mosseae</name>
    <dbReference type="NCBI Taxonomy" id="27381"/>
    <lineage>
        <taxon>Eukaryota</taxon>
        <taxon>Fungi</taxon>
        <taxon>Fungi incertae sedis</taxon>
        <taxon>Mucoromycota</taxon>
        <taxon>Glomeromycotina</taxon>
        <taxon>Glomeromycetes</taxon>
        <taxon>Glomerales</taxon>
        <taxon>Glomeraceae</taxon>
        <taxon>Funneliformis</taxon>
    </lineage>
</organism>
<dbReference type="EMBL" id="CAJVPP010002602">
    <property type="protein sequence ID" value="CAG8605540.1"/>
    <property type="molecule type" value="Genomic_DNA"/>
</dbReference>
<keyword evidence="2" id="KW-1185">Reference proteome</keyword>
<proteinExistence type="predicted"/>
<sequence>PNPRPKFQYFQYIEDEIKINIFKHVEHPFNLAISCKSWSAISRDPHTKAEWLISRFGKAHALFYSIKLGPSFIDTLVCENLFTRGVIVSRYFIQRLLMQFGKNDQKLIELEIEHNVGVLPQKIKSPWASNLSLPAFLYLLNEGCNKLDTEVPLRGNDMELFHFLSAGPHVIDNAPGMMRKNLTDIEDLVLNQKFIPFPPKPKSVRLDLNHDPHILQLPPPEEYPPKDGYENRRHLIMIARAIFIHPYLVTLWKQIGYYEICNDVNDLVILGALTILFPSTPTPNWNCPTVTVVISRLTELINLGFELSNNVIIDALHMFKHRLDEIGNILWSVICEIRSDKPLAFGLFREVLKPERNLTSNYLLNFLKTKFDDHEQFMKQVVEQYFKEEKISDMESRRKSLILSPRVYQFILDTYGHQSELTLMCFEDILA</sequence>
<feature type="non-terminal residue" evidence="1">
    <location>
        <position position="1"/>
    </location>
</feature>
<dbReference type="AlphaFoldDB" id="A0A9N9CMR9"/>